<evidence type="ECO:0000313" key="2">
    <source>
        <dbReference type="Proteomes" id="UP001159405"/>
    </source>
</evidence>
<accession>A0ABN8N9U0</accession>
<dbReference type="EMBL" id="CALNXK010000014">
    <property type="protein sequence ID" value="CAH3046407.1"/>
    <property type="molecule type" value="Genomic_DNA"/>
</dbReference>
<dbReference type="Proteomes" id="UP001159405">
    <property type="component" value="Unassembled WGS sequence"/>
</dbReference>
<evidence type="ECO:0000313" key="1">
    <source>
        <dbReference type="EMBL" id="CAH3046407.1"/>
    </source>
</evidence>
<gene>
    <name evidence="1" type="ORF">PLOB_00008548</name>
</gene>
<keyword evidence="2" id="KW-1185">Reference proteome</keyword>
<protein>
    <submittedName>
        <fullName evidence="1">Uncharacterized protein</fullName>
    </submittedName>
</protein>
<reference evidence="1 2" key="1">
    <citation type="submission" date="2022-05" db="EMBL/GenBank/DDBJ databases">
        <authorList>
            <consortium name="Genoscope - CEA"/>
            <person name="William W."/>
        </authorList>
    </citation>
    <scope>NUCLEOTIDE SEQUENCE [LARGE SCALE GENOMIC DNA]</scope>
</reference>
<comment type="caution">
    <text evidence="1">The sequence shown here is derived from an EMBL/GenBank/DDBJ whole genome shotgun (WGS) entry which is preliminary data.</text>
</comment>
<name>A0ABN8N9U0_9CNID</name>
<proteinExistence type="predicted"/>
<sequence>MTPTPTASPSHSTMAALSSSVSVKSSTSVVPTKAALTKSCVSVSFVLNFPWNDSYASNNSREFKLLKFGMAIVVSGSVIYNESCIISRSHIDPT</sequence>
<organism evidence="1 2">
    <name type="scientific">Porites lobata</name>
    <dbReference type="NCBI Taxonomy" id="104759"/>
    <lineage>
        <taxon>Eukaryota</taxon>
        <taxon>Metazoa</taxon>
        <taxon>Cnidaria</taxon>
        <taxon>Anthozoa</taxon>
        <taxon>Hexacorallia</taxon>
        <taxon>Scleractinia</taxon>
        <taxon>Fungiina</taxon>
        <taxon>Poritidae</taxon>
        <taxon>Porites</taxon>
    </lineage>
</organism>